<keyword evidence="1" id="KW-0472">Membrane</keyword>
<protein>
    <submittedName>
        <fullName evidence="2">Uncharacterized protein</fullName>
    </submittedName>
</protein>
<name>A0A7D6ZTL0_9CLOT</name>
<feature type="transmembrane region" description="Helical" evidence="1">
    <location>
        <begin position="7"/>
        <end position="28"/>
    </location>
</feature>
<proteinExistence type="predicted"/>
<organism evidence="2 3">
    <name type="scientific">Clostridium intestinale</name>
    <dbReference type="NCBI Taxonomy" id="36845"/>
    <lineage>
        <taxon>Bacteria</taxon>
        <taxon>Bacillati</taxon>
        <taxon>Bacillota</taxon>
        <taxon>Clostridia</taxon>
        <taxon>Eubacteriales</taxon>
        <taxon>Clostridiaceae</taxon>
        <taxon>Clostridium</taxon>
    </lineage>
</organism>
<keyword evidence="1" id="KW-1133">Transmembrane helix</keyword>
<reference evidence="2 3" key="1">
    <citation type="submission" date="2020-07" db="EMBL/GenBank/DDBJ databases">
        <title>Electron transfer.</title>
        <authorList>
            <person name="Huang L."/>
            <person name="Liu X."/>
            <person name="Zhou S."/>
        </authorList>
    </citation>
    <scope>NUCLEOTIDE SEQUENCE [LARGE SCALE GENOMIC DNA]</scope>
    <source>
        <strain evidence="2 3">Lx1</strain>
    </source>
</reference>
<keyword evidence="1" id="KW-0812">Transmembrane</keyword>
<dbReference type="AlphaFoldDB" id="A0A7D6ZTL0"/>
<dbReference type="EMBL" id="CP059378">
    <property type="protein sequence ID" value="QLY82203.1"/>
    <property type="molecule type" value="Genomic_DNA"/>
</dbReference>
<dbReference type="KEGG" id="cint:HZF06_11630"/>
<evidence type="ECO:0000256" key="1">
    <source>
        <dbReference type="SAM" id="Phobius"/>
    </source>
</evidence>
<dbReference type="RefSeq" id="WP_021801924.1">
    <property type="nucleotide sequence ID" value="NZ_CP059378.1"/>
</dbReference>
<dbReference type="Proteomes" id="UP000512286">
    <property type="component" value="Chromosome"/>
</dbReference>
<evidence type="ECO:0000313" key="2">
    <source>
        <dbReference type="EMBL" id="QLY82203.1"/>
    </source>
</evidence>
<accession>A0A7D6ZTL0</accession>
<evidence type="ECO:0000313" key="3">
    <source>
        <dbReference type="Proteomes" id="UP000512286"/>
    </source>
</evidence>
<gene>
    <name evidence="2" type="ORF">HZF06_11630</name>
</gene>
<sequence length="145" mass="17133">MKKYRRLKIISISSLFIITLYIVISRYVNQGLFKDKVMDKYLDSDITKIKISRLSDYSEVVIKDRDRISKILATLSNLKIKKYKDKMEKSYDGYDLAIYEDNEIKIGLTIYDNEYITFIDLFGGRSGTFKITDNKNELDLSEFYK</sequence>